<feature type="compositionally biased region" description="Polar residues" evidence="1">
    <location>
        <begin position="1"/>
        <end position="24"/>
    </location>
</feature>
<dbReference type="EMBL" id="KE356561">
    <property type="protein sequence ID" value="ERG94930.1"/>
    <property type="molecule type" value="Genomic_DNA"/>
</dbReference>
<reference evidence="2 3" key="1">
    <citation type="journal article" date="2013" name="PLoS ONE">
        <title>Assembly-driven community genomics of a hypersaline microbial ecosystem.</title>
        <authorList>
            <person name="Podell S."/>
            <person name="Ugalde J.A."/>
            <person name="Narasingarao P."/>
            <person name="Banfield J.F."/>
            <person name="Heidelberg K.B."/>
            <person name="Allen E.E."/>
        </authorList>
    </citation>
    <scope>NUCLEOTIDE SEQUENCE [LARGE SCALE GENOMIC DNA]</scope>
    <source>
        <strain evidence="3">J07HQW2</strain>
    </source>
</reference>
<dbReference type="Proteomes" id="UP000030710">
    <property type="component" value="Unassembled WGS sequence"/>
</dbReference>
<gene>
    <name evidence="2" type="ORF">J07HQW2_01372</name>
</gene>
<protein>
    <recommendedName>
        <fullName evidence="4">Transposase</fullName>
    </recommendedName>
</protein>
<name>U1NDA7_9EURY</name>
<evidence type="ECO:0008006" key="4">
    <source>
        <dbReference type="Google" id="ProtNLM"/>
    </source>
</evidence>
<dbReference type="AlphaFoldDB" id="U1NDA7"/>
<sequence>MITASVLTQTEQNRGSYGSRTSCQHPHPLTSLRSHPLRVSRTQYGETYTRECVPASEATYRVDKRDEWGISSEVHSKAMQETVEQFYKNLSLSNLSAKKQNENGHTVGWLKWKLLRDFQSMTYSQSGFELKHTSTSGQTATLWLSKIDDIPIQYHREVPDNAIVKEVTLKTEKTGEWYVTVGLEIEDVELPKKSEIDDMNPELEIVSALTSAYRIITMSTHRMVIVRV</sequence>
<dbReference type="eggNOG" id="arCOG00684">
    <property type="taxonomic scope" value="Archaea"/>
</dbReference>
<dbReference type="HOGENOM" id="CLU_1212597_0_0_2"/>
<accession>U1NDA7</accession>
<evidence type="ECO:0000256" key="1">
    <source>
        <dbReference type="SAM" id="MobiDB-lite"/>
    </source>
</evidence>
<organism evidence="2 3">
    <name type="scientific">Haloquadratum walsbyi J07HQW2</name>
    <dbReference type="NCBI Taxonomy" id="1238425"/>
    <lineage>
        <taxon>Archaea</taxon>
        <taxon>Methanobacteriati</taxon>
        <taxon>Methanobacteriota</taxon>
        <taxon>Stenosarchaea group</taxon>
        <taxon>Halobacteria</taxon>
        <taxon>Halobacteriales</taxon>
        <taxon>Haloferacaceae</taxon>
        <taxon>Haloquadratum</taxon>
    </lineage>
</organism>
<evidence type="ECO:0000313" key="2">
    <source>
        <dbReference type="EMBL" id="ERG94930.1"/>
    </source>
</evidence>
<feature type="region of interest" description="Disordered" evidence="1">
    <location>
        <begin position="1"/>
        <end position="32"/>
    </location>
</feature>
<evidence type="ECO:0000313" key="3">
    <source>
        <dbReference type="Proteomes" id="UP000030710"/>
    </source>
</evidence>
<proteinExistence type="predicted"/>